<evidence type="ECO:0000313" key="3">
    <source>
        <dbReference type="EMBL" id="KAF0301036.1"/>
    </source>
</evidence>
<dbReference type="OrthoDB" id="496749at2759"/>
<evidence type="ECO:0000259" key="2">
    <source>
        <dbReference type="PROSITE" id="PS51645"/>
    </source>
</evidence>
<dbReference type="PANTHER" id="PTHR10211:SF0">
    <property type="entry name" value="DEOXYRIBODIPYRIMIDINE PHOTO-LYASE"/>
    <property type="match status" value="1"/>
</dbReference>
<dbReference type="SUPFAM" id="SSF48173">
    <property type="entry name" value="Cryptochrome/photolyase FAD-binding domain"/>
    <property type="match status" value="1"/>
</dbReference>
<evidence type="ECO:0000256" key="1">
    <source>
        <dbReference type="SAM" id="MobiDB-lite"/>
    </source>
</evidence>
<name>A0A6A4W1C0_AMPAM</name>
<keyword evidence="3" id="KW-0456">Lyase</keyword>
<evidence type="ECO:0000313" key="4">
    <source>
        <dbReference type="Proteomes" id="UP000440578"/>
    </source>
</evidence>
<dbReference type="SUPFAM" id="SSF52425">
    <property type="entry name" value="Cryptochrome/photolyase, N-terminal domain"/>
    <property type="match status" value="1"/>
</dbReference>
<accession>A0A6A4W1C0</accession>
<dbReference type="GO" id="GO:0003904">
    <property type="term" value="F:deoxyribodipyrimidine photo-lyase activity"/>
    <property type="evidence" value="ECO:0007669"/>
    <property type="project" value="TreeGrafter"/>
</dbReference>
<dbReference type="InterPro" id="IPR014729">
    <property type="entry name" value="Rossmann-like_a/b/a_fold"/>
</dbReference>
<dbReference type="InterPro" id="IPR036134">
    <property type="entry name" value="Crypto/Photolyase_FAD-like_sf"/>
</dbReference>
<dbReference type="InterPro" id="IPR052219">
    <property type="entry name" value="Photolyase_Class-2"/>
</dbReference>
<gene>
    <name evidence="3" type="primary">PHR_0</name>
    <name evidence="3" type="ORF">FJT64_003196</name>
</gene>
<dbReference type="FunFam" id="3.40.50.620:FF:000110">
    <property type="entry name" value="Deoxyribodipyrimidine photolyase"/>
    <property type="match status" value="1"/>
</dbReference>
<dbReference type="PROSITE" id="PS51645">
    <property type="entry name" value="PHR_CRY_ALPHA_BETA"/>
    <property type="match status" value="1"/>
</dbReference>
<sequence>MAEPASKKQKKDDNLSQSQSIHQQVEERRKEFGKPGWKFNKKRVKVLTAEEIPDKAKSVVYWMSRDQRVQDNWAFLFAQKLALKFKLPLHVCFCLVPKFLDATIRHYGFMMKGLQEVEKECSQLGISFHLLVGPASNTLVQFAKDHETGAVVTDFSPLRVPREWLDEVIKALPKDVSVCQVDAHNVVPCWVASEKQEYGARTIRRKIMDRLPEYLTEFPAVVRHPHPAQQAVKPVDWAAAEASLQVDRSVTEVQWARPGTAAALSQLSEFCSGRLRLFADKRNDPTVAALSNLSPWLHFV</sequence>
<dbReference type="PANTHER" id="PTHR10211">
    <property type="entry name" value="DEOXYRIBODIPYRIMIDINE PHOTOLYASE"/>
    <property type="match status" value="1"/>
</dbReference>
<dbReference type="GO" id="GO:0000719">
    <property type="term" value="P:photoreactive repair"/>
    <property type="evidence" value="ECO:0007669"/>
    <property type="project" value="TreeGrafter"/>
</dbReference>
<dbReference type="AlphaFoldDB" id="A0A6A4W1C0"/>
<organism evidence="3 4">
    <name type="scientific">Amphibalanus amphitrite</name>
    <name type="common">Striped barnacle</name>
    <name type="synonym">Balanus amphitrite</name>
    <dbReference type="NCBI Taxonomy" id="1232801"/>
    <lineage>
        <taxon>Eukaryota</taxon>
        <taxon>Metazoa</taxon>
        <taxon>Ecdysozoa</taxon>
        <taxon>Arthropoda</taxon>
        <taxon>Crustacea</taxon>
        <taxon>Multicrustacea</taxon>
        <taxon>Cirripedia</taxon>
        <taxon>Thoracica</taxon>
        <taxon>Thoracicalcarea</taxon>
        <taxon>Balanomorpha</taxon>
        <taxon>Balanoidea</taxon>
        <taxon>Balanidae</taxon>
        <taxon>Amphibalaninae</taxon>
        <taxon>Amphibalanus</taxon>
    </lineage>
</organism>
<keyword evidence="4" id="KW-1185">Reference proteome</keyword>
<dbReference type="InterPro" id="IPR036155">
    <property type="entry name" value="Crypto/Photolyase_N_sf"/>
</dbReference>
<protein>
    <submittedName>
        <fullName evidence="3">Deoxyribodipyrimidine photo-lyase</fullName>
    </submittedName>
</protein>
<feature type="domain" description="Photolyase/cryptochrome alpha/beta" evidence="2">
    <location>
        <begin position="57"/>
        <end position="189"/>
    </location>
</feature>
<dbReference type="InterPro" id="IPR006050">
    <property type="entry name" value="DNA_photolyase_N"/>
</dbReference>
<feature type="region of interest" description="Disordered" evidence="1">
    <location>
        <begin position="1"/>
        <end position="33"/>
    </location>
</feature>
<dbReference type="Pfam" id="PF00875">
    <property type="entry name" value="DNA_photolyase"/>
    <property type="match status" value="1"/>
</dbReference>
<feature type="compositionally biased region" description="Basic and acidic residues" evidence="1">
    <location>
        <begin position="24"/>
        <end position="33"/>
    </location>
</feature>
<reference evidence="3 4" key="1">
    <citation type="submission" date="2019-07" db="EMBL/GenBank/DDBJ databases">
        <title>Draft genome assembly of a fouling barnacle, Amphibalanus amphitrite (Darwin, 1854): The first reference genome for Thecostraca.</title>
        <authorList>
            <person name="Kim W."/>
        </authorList>
    </citation>
    <scope>NUCLEOTIDE SEQUENCE [LARGE SCALE GENOMIC DNA]</scope>
    <source>
        <strain evidence="3">SNU_AA5</strain>
        <tissue evidence="3">Soma without cirri and trophi</tissue>
    </source>
</reference>
<proteinExistence type="predicted"/>
<dbReference type="Gene3D" id="3.40.50.620">
    <property type="entry name" value="HUPs"/>
    <property type="match status" value="1"/>
</dbReference>
<dbReference type="EMBL" id="VIIS01001203">
    <property type="protein sequence ID" value="KAF0301036.1"/>
    <property type="molecule type" value="Genomic_DNA"/>
</dbReference>
<comment type="caution">
    <text evidence="3">The sequence shown here is derived from an EMBL/GenBank/DDBJ whole genome shotgun (WGS) entry which is preliminary data.</text>
</comment>
<dbReference type="Proteomes" id="UP000440578">
    <property type="component" value="Unassembled WGS sequence"/>
</dbReference>
<dbReference type="Gene3D" id="1.25.40.80">
    <property type="match status" value="1"/>
</dbReference>